<evidence type="ECO:0000313" key="2">
    <source>
        <dbReference type="WBParaSite" id="PSAMB.scaffold14333size1920.g36000.t1"/>
    </source>
</evidence>
<dbReference type="AlphaFoldDB" id="A0A914V3M5"/>
<dbReference type="WBParaSite" id="PSAMB.scaffold14333size1920.g36000.t1">
    <property type="protein sequence ID" value="PSAMB.scaffold14333size1920.g36000.t1"/>
    <property type="gene ID" value="PSAMB.scaffold14333size1920.g36000"/>
</dbReference>
<reference evidence="2" key="1">
    <citation type="submission" date="2022-11" db="UniProtKB">
        <authorList>
            <consortium name="WormBaseParasite"/>
        </authorList>
    </citation>
    <scope>IDENTIFICATION</scope>
</reference>
<sequence>MAETPSKTDYAFTSDIRGGTNLSGQVTGGIVVQGNYYGPGSPTAPNSGNENLSSIQSLLRKIYAKSYRSVIPVSSADFYFDIKEKWVNLTLKLEGDSAVTEDYADLLKKAFADADMLIIEGDP</sequence>
<dbReference type="Proteomes" id="UP000887566">
    <property type="component" value="Unplaced"/>
</dbReference>
<protein>
    <submittedName>
        <fullName evidence="2">Uncharacterized protein</fullName>
    </submittedName>
</protein>
<proteinExistence type="predicted"/>
<evidence type="ECO:0000313" key="1">
    <source>
        <dbReference type="Proteomes" id="UP000887566"/>
    </source>
</evidence>
<organism evidence="1 2">
    <name type="scientific">Plectus sambesii</name>
    <dbReference type="NCBI Taxonomy" id="2011161"/>
    <lineage>
        <taxon>Eukaryota</taxon>
        <taxon>Metazoa</taxon>
        <taxon>Ecdysozoa</taxon>
        <taxon>Nematoda</taxon>
        <taxon>Chromadorea</taxon>
        <taxon>Plectida</taxon>
        <taxon>Plectina</taxon>
        <taxon>Plectoidea</taxon>
        <taxon>Plectidae</taxon>
        <taxon>Plectus</taxon>
    </lineage>
</organism>
<accession>A0A914V3M5</accession>
<keyword evidence="1" id="KW-1185">Reference proteome</keyword>
<name>A0A914V3M5_9BILA</name>